<evidence type="ECO:0000256" key="17">
    <source>
        <dbReference type="ARBA" id="ARBA00029442"/>
    </source>
</evidence>
<dbReference type="CDD" id="cd16627">
    <property type="entry name" value="RING-HC_RBR_parkin"/>
    <property type="match status" value="1"/>
</dbReference>
<dbReference type="CDD" id="cd20340">
    <property type="entry name" value="BRcat_RBR_parkin"/>
    <property type="match status" value="1"/>
</dbReference>
<dbReference type="CDD" id="cd17039">
    <property type="entry name" value="Ubl_ubiquitin_like"/>
    <property type="match status" value="1"/>
</dbReference>
<evidence type="ECO:0000256" key="16">
    <source>
        <dbReference type="ARBA" id="ARBA00023128"/>
    </source>
</evidence>
<proteinExistence type="inferred from homology"/>
<comment type="caution">
    <text evidence="23">The sequence shown here is derived from an EMBL/GenBank/DDBJ whole genome shotgun (WGS) entry which is preliminary data.</text>
</comment>
<keyword evidence="9 19" id="KW-0479">Metal-binding</keyword>
<dbReference type="Proteomes" id="UP000597762">
    <property type="component" value="Unassembled WGS sequence"/>
</dbReference>
<dbReference type="PROSITE" id="PS51873">
    <property type="entry name" value="TRIAD"/>
    <property type="match status" value="1"/>
</dbReference>
<evidence type="ECO:0000256" key="6">
    <source>
        <dbReference type="ARBA" id="ARBA00022490"/>
    </source>
</evidence>
<keyword evidence="23" id="KW-0012">Acyltransferase</keyword>
<evidence type="ECO:0000256" key="15">
    <source>
        <dbReference type="ARBA" id="ARBA00023006"/>
    </source>
</evidence>
<dbReference type="AlphaFoldDB" id="A0A812E772"/>
<evidence type="ECO:0000256" key="18">
    <source>
        <dbReference type="ARBA" id="ARBA00029536"/>
    </source>
</evidence>
<evidence type="ECO:0000256" key="13">
    <source>
        <dbReference type="ARBA" id="ARBA00022833"/>
    </source>
</evidence>
<accession>A0A812E772</accession>
<dbReference type="InterPro" id="IPR047534">
    <property type="entry name" value="BRcat_RBR_parkin"/>
</dbReference>
<dbReference type="GO" id="GO:0005829">
    <property type="term" value="C:cytosol"/>
    <property type="evidence" value="ECO:0007669"/>
    <property type="project" value="UniProtKB-SubCell"/>
</dbReference>
<dbReference type="InterPro" id="IPR002867">
    <property type="entry name" value="IBR_dom"/>
</dbReference>
<evidence type="ECO:0000256" key="19">
    <source>
        <dbReference type="PIRNR" id="PIRNR037880"/>
    </source>
</evidence>
<gene>
    <name evidence="23" type="ORF">SPHA_69695</name>
</gene>
<evidence type="ECO:0000256" key="3">
    <source>
        <dbReference type="ARBA" id="ARBA00004514"/>
    </source>
</evidence>
<dbReference type="GO" id="GO:0016567">
    <property type="term" value="P:protein ubiquitination"/>
    <property type="evidence" value="ECO:0007669"/>
    <property type="project" value="UniProtKB-UniRule"/>
</dbReference>
<evidence type="ECO:0000256" key="5">
    <source>
        <dbReference type="ARBA" id="ARBA00012251"/>
    </source>
</evidence>
<evidence type="ECO:0000313" key="24">
    <source>
        <dbReference type="Proteomes" id="UP000597762"/>
    </source>
</evidence>
<comment type="pathway">
    <text evidence="4 19">Protein modification; protein ubiquitination.</text>
</comment>
<keyword evidence="8 23" id="KW-0808">Transferase</keyword>
<evidence type="ECO:0000256" key="10">
    <source>
        <dbReference type="ARBA" id="ARBA00022737"/>
    </source>
</evidence>
<dbReference type="InterPro" id="IPR003977">
    <property type="entry name" value="Parkin"/>
</dbReference>
<keyword evidence="16 19" id="KW-0496">Mitochondrion</keyword>
<evidence type="ECO:0000256" key="2">
    <source>
        <dbReference type="ARBA" id="ARBA00004173"/>
    </source>
</evidence>
<protein>
    <recommendedName>
        <fullName evidence="18 19">E3 ubiquitin-protein ligase parkin</fullName>
        <ecNumber evidence="5 19">2.3.2.31</ecNumber>
    </recommendedName>
</protein>
<evidence type="ECO:0000256" key="20">
    <source>
        <dbReference type="PIRSR" id="PIRSR037880-1"/>
    </source>
</evidence>
<keyword evidence="14 19" id="KW-0832">Ubl conjugation</keyword>
<evidence type="ECO:0000256" key="11">
    <source>
        <dbReference type="ARBA" id="ARBA00022771"/>
    </source>
</evidence>
<dbReference type="InterPro" id="IPR041565">
    <property type="entry name" value="Parkin_Znf-RING"/>
</dbReference>
<comment type="catalytic activity">
    <reaction evidence="1 19">
        <text>[E2 ubiquitin-conjugating enzyme]-S-ubiquitinyl-L-cysteine + [acceptor protein]-L-lysine = [E2 ubiquitin-conjugating enzyme]-L-cysteine + [acceptor protein]-N(6)-ubiquitinyl-L-lysine.</text>
        <dbReference type="EC" id="2.3.2.31"/>
    </reaction>
</comment>
<dbReference type="Gene3D" id="3.10.20.90">
    <property type="entry name" value="Phosphatidylinositol 3-kinase Catalytic Subunit, Chain A, domain 1"/>
    <property type="match status" value="1"/>
</dbReference>
<keyword evidence="12 19" id="KW-0833">Ubl conjugation pathway</keyword>
<keyword evidence="6" id="KW-0963">Cytoplasm</keyword>
<evidence type="ECO:0000256" key="9">
    <source>
        <dbReference type="ARBA" id="ARBA00022723"/>
    </source>
</evidence>
<dbReference type="InterPro" id="IPR044066">
    <property type="entry name" value="TRIAD_supradom"/>
</dbReference>
<feature type="domain" description="Ubiquitin-like" evidence="21">
    <location>
        <begin position="67"/>
        <end position="144"/>
    </location>
</feature>
<sequence>MWQIVSPQRQPSLRQVAEVSEENNSYLFCETDNGEKDIVAEELQKFEDGLEMDATASFSDRHVDQTLTLNVKYRHISNTVKVATNLSIGDLKATALQKFQLLPINEPRTSSFNNYRLVYCGCPLDENALLQDLKLENESNLHVIKIDPRDTFQLSTQSISSLTPSDYFIYCPICKSIQASKLRTLCLTCHELNSFLIDRDNEPKCREDVLACPVVKGQCSSCHSTKAKFIFHCKQRHTFADSVPLKHIRNNARRISCITCVEVHTPVIVFPCDGQHTMCLNCFKIYCVICLNERRFQQTEKYGYTLRCPAHCPNSYIQEVHHFHVLGAEEYERFKNFGTEEFLLKEGGVLCPNPKCGEGLMPETDASTINCSSCHYEFCRHCSCDSHLGECGHQQPVESSELSSLPSSNLLIKCQWEKKSLSLIAQITKLCPKCKVKTEKNGGCNHMYCSRCQEEWCWICMKTWSRTCMEDHWLD</sequence>
<keyword evidence="10" id="KW-0677">Repeat</keyword>
<evidence type="ECO:0000256" key="1">
    <source>
        <dbReference type="ARBA" id="ARBA00001798"/>
    </source>
</evidence>
<dbReference type="InterPro" id="IPR047535">
    <property type="entry name" value="RING-HC_RBR_parkin"/>
</dbReference>
<dbReference type="GO" id="GO:0006914">
    <property type="term" value="P:autophagy"/>
    <property type="evidence" value="ECO:0007669"/>
    <property type="project" value="UniProtKB-UniRule"/>
</dbReference>
<evidence type="ECO:0000259" key="21">
    <source>
        <dbReference type="PROSITE" id="PS50053"/>
    </source>
</evidence>
<keyword evidence="24" id="KW-1185">Reference proteome</keyword>
<keyword evidence="11" id="KW-0863">Zinc-finger</keyword>
<comment type="function">
    <text evidence="19">Functions within a multiprotein E3 ubiquitin ligase complex, catalyzing the covalent attachment of ubiquitin moieties onto substrate proteins.</text>
</comment>
<keyword evidence="15 19" id="KW-0072">Autophagy</keyword>
<dbReference type="PIRSF" id="PIRSF037880">
    <property type="entry name" value="Parkin"/>
    <property type="match status" value="1"/>
</dbReference>
<dbReference type="GO" id="GO:0005739">
    <property type="term" value="C:mitochondrion"/>
    <property type="evidence" value="ECO:0007669"/>
    <property type="project" value="UniProtKB-SubCell"/>
</dbReference>
<evidence type="ECO:0000256" key="7">
    <source>
        <dbReference type="ARBA" id="ARBA00022553"/>
    </source>
</evidence>
<dbReference type="Gene3D" id="1.20.120.1750">
    <property type="match status" value="1"/>
</dbReference>
<feature type="domain" description="RING-type" evidence="22">
    <location>
        <begin position="253"/>
        <end position="475"/>
    </location>
</feature>
<dbReference type="SMART" id="SM00647">
    <property type="entry name" value="IBR"/>
    <property type="match status" value="2"/>
</dbReference>
<dbReference type="EMBL" id="CAHIKZ030005099">
    <property type="protein sequence ID" value="CAE1319314.1"/>
    <property type="molecule type" value="Genomic_DNA"/>
</dbReference>
<comment type="subcellular location">
    <subcellularLocation>
        <location evidence="3">Cytoplasm</location>
        <location evidence="3">Cytosol</location>
    </subcellularLocation>
    <subcellularLocation>
        <location evidence="2 19">Mitochondrion</location>
    </subcellularLocation>
</comment>
<dbReference type="GO" id="GO:0000151">
    <property type="term" value="C:ubiquitin ligase complex"/>
    <property type="evidence" value="ECO:0007669"/>
    <property type="project" value="UniProtKB-UniRule"/>
</dbReference>
<keyword evidence="13 19" id="KW-0862">Zinc</keyword>
<evidence type="ECO:0000256" key="12">
    <source>
        <dbReference type="ARBA" id="ARBA00022786"/>
    </source>
</evidence>
<dbReference type="PROSITE" id="PS50053">
    <property type="entry name" value="UBIQUITIN_2"/>
    <property type="match status" value="1"/>
</dbReference>
<dbReference type="PRINTS" id="PR01475">
    <property type="entry name" value="PARKIN"/>
</dbReference>
<dbReference type="UniPathway" id="UPA00143"/>
<name>A0A812E772_ACAPH</name>
<evidence type="ECO:0000256" key="4">
    <source>
        <dbReference type="ARBA" id="ARBA00004906"/>
    </source>
</evidence>
<dbReference type="Pfam" id="PF22605">
    <property type="entry name" value="IBR_2"/>
    <property type="match status" value="1"/>
</dbReference>
<dbReference type="PANTHER" id="PTHR11685">
    <property type="entry name" value="RBR FAMILY RING FINGER AND IBR DOMAIN-CONTAINING"/>
    <property type="match status" value="1"/>
</dbReference>
<evidence type="ECO:0000256" key="8">
    <source>
        <dbReference type="ARBA" id="ARBA00022679"/>
    </source>
</evidence>
<dbReference type="Pfam" id="PF17976">
    <property type="entry name" value="zf-RING_12"/>
    <property type="match status" value="1"/>
</dbReference>
<dbReference type="OrthoDB" id="1431934at2759"/>
<organism evidence="23 24">
    <name type="scientific">Acanthosepion pharaonis</name>
    <name type="common">Pharaoh cuttlefish</name>
    <name type="synonym">Sepia pharaonis</name>
    <dbReference type="NCBI Taxonomy" id="158019"/>
    <lineage>
        <taxon>Eukaryota</taxon>
        <taxon>Metazoa</taxon>
        <taxon>Spiralia</taxon>
        <taxon>Lophotrochozoa</taxon>
        <taxon>Mollusca</taxon>
        <taxon>Cephalopoda</taxon>
        <taxon>Coleoidea</taxon>
        <taxon>Decapodiformes</taxon>
        <taxon>Sepiida</taxon>
        <taxon>Sepiina</taxon>
        <taxon>Sepiidae</taxon>
        <taxon>Acanthosepion</taxon>
    </lineage>
</organism>
<dbReference type="GO" id="GO:0008270">
    <property type="term" value="F:zinc ion binding"/>
    <property type="evidence" value="ECO:0007669"/>
    <property type="project" value="UniProtKB-KW"/>
</dbReference>
<comment type="subunit">
    <text evidence="19">Forms an E3 ubiquitin ligase complex.</text>
</comment>
<dbReference type="Gene3D" id="2.20.25.20">
    <property type="match status" value="1"/>
</dbReference>
<dbReference type="InterPro" id="IPR054694">
    <property type="entry name" value="Parkin-like_IBR"/>
</dbReference>
<dbReference type="Pfam" id="PF17978">
    <property type="entry name" value="zf-RING_14"/>
    <property type="match status" value="1"/>
</dbReference>
<dbReference type="EC" id="2.3.2.31" evidence="5 19"/>
<dbReference type="GO" id="GO:0009893">
    <property type="term" value="P:positive regulation of metabolic process"/>
    <property type="evidence" value="ECO:0007669"/>
    <property type="project" value="UniProtKB-ARBA"/>
</dbReference>
<dbReference type="InterPro" id="IPR031127">
    <property type="entry name" value="E3_UB_ligase_RBR"/>
</dbReference>
<evidence type="ECO:0000259" key="22">
    <source>
        <dbReference type="PROSITE" id="PS51873"/>
    </source>
</evidence>
<dbReference type="SUPFAM" id="SSF54236">
    <property type="entry name" value="Ubiquitin-like"/>
    <property type="match status" value="1"/>
</dbReference>
<dbReference type="InterPro" id="IPR029071">
    <property type="entry name" value="Ubiquitin-like_domsf"/>
</dbReference>
<dbReference type="GO" id="GO:0061630">
    <property type="term" value="F:ubiquitin protein ligase activity"/>
    <property type="evidence" value="ECO:0007669"/>
    <property type="project" value="UniProtKB-EC"/>
</dbReference>
<dbReference type="SUPFAM" id="SSF57850">
    <property type="entry name" value="RING/U-box"/>
    <property type="match status" value="2"/>
</dbReference>
<keyword evidence="7" id="KW-0597">Phosphoprotein</keyword>
<dbReference type="InterPro" id="IPR041170">
    <property type="entry name" value="Znf-RING_14"/>
</dbReference>
<comment type="similarity">
    <text evidence="17 19">Belongs to the RBR family. Parkin subfamily.</text>
</comment>
<evidence type="ECO:0000313" key="23">
    <source>
        <dbReference type="EMBL" id="CAE1319314.1"/>
    </source>
</evidence>
<feature type="active site" evidence="20">
    <location>
        <position position="444"/>
    </location>
</feature>
<reference evidence="23" key="1">
    <citation type="submission" date="2021-01" db="EMBL/GenBank/DDBJ databases">
        <authorList>
            <person name="Li R."/>
            <person name="Bekaert M."/>
        </authorList>
    </citation>
    <scope>NUCLEOTIDE SEQUENCE</scope>
    <source>
        <strain evidence="23">Farmed</strain>
    </source>
</reference>
<dbReference type="InterPro" id="IPR000626">
    <property type="entry name" value="Ubiquitin-like_dom"/>
</dbReference>
<evidence type="ECO:0000256" key="14">
    <source>
        <dbReference type="ARBA" id="ARBA00022843"/>
    </source>
</evidence>